<organism evidence="1">
    <name type="scientific">Arundo donax</name>
    <name type="common">Giant reed</name>
    <name type="synonym">Donax arundinaceus</name>
    <dbReference type="NCBI Taxonomy" id="35708"/>
    <lineage>
        <taxon>Eukaryota</taxon>
        <taxon>Viridiplantae</taxon>
        <taxon>Streptophyta</taxon>
        <taxon>Embryophyta</taxon>
        <taxon>Tracheophyta</taxon>
        <taxon>Spermatophyta</taxon>
        <taxon>Magnoliopsida</taxon>
        <taxon>Liliopsida</taxon>
        <taxon>Poales</taxon>
        <taxon>Poaceae</taxon>
        <taxon>PACMAD clade</taxon>
        <taxon>Arundinoideae</taxon>
        <taxon>Arundineae</taxon>
        <taxon>Arundo</taxon>
    </lineage>
</organism>
<dbReference type="AlphaFoldDB" id="A0A0A9G8Q0"/>
<proteinExistence type="predicted"/>
<sequence length="78" mass="9304">MVILLLQLLRGRQLILSKFLRQKAKLVMLVAMIRIQISKDVTILEERLCRWRMKCSHKKMRNLPHCSKEGSHKQMSLF</sequence>
<reference evidence="1" key="1">
    <citation type="submission" date="2014-09" db="EMBL/GenBank/DDBJ databases">
        <authorList>
            <person name="Magalhaes I.L.F."/>
            <person name="Oliveira U."/>
            <person name="Santos F.R."/>
            <person name="Vidigal T.H.D.A."/>
            <person name="Brescovit A.D."/>
            <person name="Santos A.J."/>
        </authorList>
    </citation>
    <scope>NUCLEOTIDE SEQUENCE</scope>
    <source>
        <tissue evidence="1">Shoot tissue taken approximately 20 cm above the soil surface</tissue>
    </source>
</reference>
<evidence type="ECO:0000313" key="1">
    <source>
        <dbReference type="EMBL" id="JAE18931.1"/>
    </source>
</evidence>
<accession>A0A0A9G8Q0</accession>
<dbReference type="EMBL" id="GBRH01178965">
    <property type="protein sequence ID" value="JAE18931.1"/>
    <property type="molecule type" value="Transcribed_RNA"/>
</dbReference>
<reference evidence="1" key="2">
    <citation type="journal article" date="2015" name="Data Brief">
        <title>Shoot transcriptome of the giant reed, Arundo donax.</title>
        <authorList>
            <person name="Barrero R.A."/>
            <person name="Guerrero F.D."/>
            <person name="Moolhuijzen P."/>
            <person name="Goolsby J.A."/>
            <person name="Tidwell J."/>
            <person name="Bellgard S.E."/>
            <person name="Bellgard M.I."/>
        </authorList>
    </citation>
    <scope>NUCLEOTIDE SEQUENCE</scope>
    <source>
        <tissue evidence="1">Shoot tissue taken approximately 20 cm above the soil surface</tissue>
    </source>
</reference>
<protein>
    <submittedName>
        <fullName evidence="1">Uncharacterized protein</fullName>
    </submittedName>
</protein>
<name>A0A0A9G8Q0_ARUDO</name>